<comment type="caution">
    <text evidence="1">The sequence shown here is derived from an EMBL/GenBank/DDBJ whole genome shotgun (WGS) entry which is preliminary data.</text>
</comment>
<name>A0AA38TKX9_9ASTR</name>
<dbReference type="AlphaFoldDB" id="A0AA38TKX9"/>
<dbReference type="Proteomes" id="UP001172457">
    <property type="component" value="Chromosome 2"/>
</dbReference>
<evidence type="ECO:0000313" key="1">
    <source>
        <dbReference type="EMBL" id="KAJ9562845.1"/>
    </source>
</evidence>
<dbReference type="PANTHER" id="PTHR46890">
    <property type="entry name" value="NON-LTR RETROLELEMENT REVERSE TRANSCRIPTASE-LIKE PROTEIN-RELATED"/>
    <property type="match status" value="1"/>
</dbReference>
<evidence type="ECO:0000313" key="2">
    <source>
        <dbReference type="Proteomes" id="UP001172457"/>
    </source>
</evidence>
<dbReference type="EMBL" id="JARYMX010000002">
    <property type="protein sequence ID" value="KAJ9562845.1"/>
    <property type="molecule type" value="Genomic_DNA"/>
</dbReference>
<sequence length="211" mass="23539">MPNLRMVNTVEHSQAESTKWKNEAKWLEIPFVEEQVLEAIKMCGNNKSPSPDGITLTFIKESFGVGFILEVKRISGGCNASFTTLIPKNDNPIGLNDYRPISLIGEFYKILSKVFGGKDEKGETQTTFIKGRHILDGVLVVNKTVEFIRGSKKKGLVFEKAYDNVDSKFLTETLSTMGFGSKWCNWVKTSLESVNTSVLVTGSPTKEFYHG</sequence>
<organism evidence="1 2">
    <name type="scientific">Centaurea solstitialis</name>
    <name type="common">yellow star-thistle</name>
    <dbReference type="NCBI Taxonomy" id="347529"/>
    <lineage>
        <taxon>Eukaryota</taxon>
        <taxon>Viridiplantae</taxon>
        <taxon>Streptophyta</taxon>
        <taxon>Embryophyta</taxon>
        <taxon>Tracheophyta</taxon>
        <taxon>Spermatophyta</taxon>
        <taxon>Magnoliopsida</taxon>
        <taxon>eudicotyledons</taxon>
        <taxon>Gunneridae</taxon>
        <taxon>Pentapetalae</taxon>
        <taxon>asterids</taxon>
        <taxon>campanulids</taxon>
        <taxon>Asterales</taxon>
        <taxon>Asteraceae</taxon>
        <taxon>Carduoideae</taxon>
        <taxon>Cardueae</taxon>
        <taxon>Centaureinae</taxon>
        <taxon>Centaurea</taxon>
    </lineage>
</organism>
<reference evidence="1" key="1">
    <citation type="submission" date="2023-03" db="EMBL/GenBank/DDBJ databases">
        <title>Chromosome-scale reference genome and RAD-based genetic map of yellow starthistle (Centaurea solstitialis) reveal putative structural variation and QTLs associated with invader traits.</title>
        <authorList>
            <person name="Reatini B."/>
            <person name="Cang F.A."/>
            <person name="Jiang Q."/>
            <person name="Mckibben M.T.W."/>
            <person name="Barker M.S."/>
            <person name="Rieseberg L.H."/>
            <person name="Dlugosch K.M."/>
        </authorList>
    </citation>
    <scope>NUCLEOTIDE SEQUENCE</scope>
    <source>
        <strain evidence="1">CAN-66</strain>
        <tissue evidence="1">Leaf</tissue>
    </source>
</reference>
<dbReference type="PANTHER" id="PTHR46890:SF50">
    <property type="entry name" value="RNA-DIRECTED DNA POLYMERASE, EUKARYOTA, REVERSE TRANSCRIPTASE ZINC-BINDING DOMAIN PROTEIN-RELATED"/>
    <property type="match status" value="1"/>
</dbReference>
<proteinExistence type="predicted"/>
<keyword evidence="2" id="KW-1185">Reference proteome</keyword>
<accession>A0AA38TKX9</accession>
<protein>
    <submittedName>
        <fullName evidence="1">Uncharacterized protein</fullName>
    </submittedName>
</protein>
<gene>
    <name evidence="1" type="ORF">OSB04_008005</name>
</gene>
<dbReference type="InterPro" id="IPR052343">
    <property type="entry name" value="Retrotransposon-Effector_Assoc"/>
</dbReference>